<evidence type="ECO:0008006" key="3">
    <source>
        <dbReference type="Google" id="ProtNLM"/>
    </source>
</evidence>
<accession>W0BD45</accession>
<sequence length="251" mass="28894">MPKLIRHIKANDWSKRYRLLSCFRIYLDETYYPILTQLIQDSVSIISINAAHIGYQTNNEKIHQAILTRLLVEDYASRTLYIRNFKANQAMWPFFLNQLEQTKNTLLKKIIYDILHHTGCDSRFFSIAKEDSLQGEKNTQLAAIRVLPYTGDDKDVLDVLKILLNNDSWRVRNIAVQSLAVLNDPEIIPLLADQLNDKNVWVKTSAAKMLTLTGNEGLQVLKAKKKNAPKQIADYASYFLDIAEIRRAENA</sequence>
<proteinExistence type="predicted"/>
<dbReference type="HOGENOM" id="CLU_1106081_0_0_6"/>
<dbReference type="Gene3D" id="1.25.10.10">
    <property type="entry name" value="Leucine-rich Repeat Variant"/>
    <property type="match status" value="1"/>
</dbReference>
<dbReference type="Pfam" id="PF13646">
    <property type="entry name" value="HEAT_2"/>
    <property type="match status" value="1"/>
</dbReference>
<dbReference type="SUPFAM" id="SSF48371">
    <property type="entry name" value="ARM repeat"/>
    <property type="match status" value="1"/>
</dbReference>
<reference evidence="1 2" key="1">
    <citation type="journal article" date="2013" name="Int. J. Med. Microbiol.">
        <title>Legionella oakridgensis ATCC 33761 genome sequence and phenotypic characterization reveals its replication capacity in amoebae.</title>
        <authorList>
            <person name="Brzuszkiewicz E."/>
            <person name="Schulz T."/>
            <person name="Rydzewski K."/>
            <person name="Daniel R."/>
            <person name="Gillmaier N."/>
            <person name="Dittmann C."/>
            <person name="Holland G."/>
            <person name="Schunder E."/>
            <person name="Lautner M."/>
            <person name="Eisenreich W."/>
            <person name="Luck C."/>
            <person name="Heuner K."/>
        </authorList>
    </citation>
    <scope>NUCLEOTIDE SEQUENCE [LARGE SCALE GENOMIC DNA]</scope>
    <source>
        <strain>OR-10</strain>
        <strain evidence="2">ATCC 33761</strain>
    </source>
</reference>
<dbReference type="STRING" id="1268635.Loa_01006"/>
<protein>
    <recommendedName>
        <fullName evidence="3">HEAT repeat protein</fullName>
    </recommendedName>
</protein>
<dbReference type="EMBL" id="CP004006">
    <property type="protein sequence ID" value="AHE66562.1"/>
    <property type="molecule type" value="Genomic_DNA"/>
</dbReference>
<dbReference type="InterPro" id="IPR016024">
    <property type="entry name" value="ARM-type_fold"/>
</dbReference>
<dbReference type="InterPro" id="IPR011989">
    <property type="entry name" value="ARM-like"/>
</dbReference>
<keyword evidence="2" id="KW-1185">Reference proteome</keyword>
<name>W0BD45_9GAMM</name>
<dbReference type="Proteomes" id="UP000018838">
    <property type="component" value="Chromosome"/>
</dbReference>
<evidence type="ECO:0000313" key="2">
    <source>
        <dbReference type="Proteomes" id="UP000018838"/>
    </source>
</evidence>
<evidence type="ECO:0000313" key="1">
    <source>
        <dbReference type="EMBL" id="AHE66562.1"/>
    </source>
</evidence>
<gene>
    <name evidence="1" type="ORF">Loa_01006</name>
</gene>
<dbReference type="PATRIC" id="fig|1268635.3.peg.1002"/>
<dbReference type="RefSeq" id="WP_025385317.1">
    <property type="nucleotide sequence ID" value="NZ_CP004006.1"/>
</dbReference>
<organism evidence="1 2">
    <name type="scientific">Legionella oakridgensis ATCC 33761 = DSM 21215</name>
    <dbReference type="NCBI Taxonomy" id="1268635"/>
    <lineage>
        <taxon>Bacteria</taxon>
        <taxon>Pseudomonadati</taxon>
        <taxon>Pseudomonadota</taxon>
        <taxon>Gammaproteobacteria</taxon>
        <taxon>Legionellales</taxon>
        <taxon>Legionellaceae</taxon>
        <taxon>Legionella</taxon>
    </lineage>
</organism>
<dbReference type="KEGG" id="lok:Loa_01006"/>
<dbReference type="AlphaFoldDB" id="W0BD45"/>